<proteinExistence type="predicted"/>
<dbReference type="Proteomes" id="UP001066276">
    <property type="component" value="Chromosome 1_1"/>
</dbReference>
<organism evidence="1 2">
    <name type="scientific">Pleurodeles waltl</name>
    <name type="common">Iberian ribbed newt</name>
    <dbReference type="NCBI Taxonomy" id="8319"/>
    <lineage>
        <taxon>Eukaryota</taxon>
        <taxon>Metazoa</taxon>
        <taxon>Chordata</taxon>
        <taxon>Craniata</taxon>
        <taxon>Vertebrata</taxon>
        <taxon>Euteleostomi</taxon>
        <taxon>Amphibia</taxon>
        <taxon>Batrachia</taxon>
        <taxon>Caudata</taxon>
        <taxon>Salamandroidea</taxon>
        <taxon>Salamandridae</taxon>
        <taxon>Pleurodelinae</taxon>
        <taxon>Pleurodeles</taxon>
    </lineage>
</organism>
<dbReference type="EMBL" id="JANPWB010000001">
    <property type="protein sequence ID" value="KAJ1214564.1"/>
    <property type="molecule type" value="Genomic_DNA"/>
</dbReference>
<keyword evidence="2" id="KW-1185">Reference proteome</keyword>
<evidence type="ECO:0000313" key="2">
    <source>
        <dbReference type="Proteomes" id="UP001066276"/>
    </source>
</evidence>
<reference evidence="1" key="1">
    <citation type="journal article" date="2022" name="bioRxiv">
        <title>Sequencing and chromosome-scale assembly of the giantPleurodeles waltlgenome.</title>
        <authorList>
            <person name="Brown T."/>
            <person name="Elewa A."/>
            <person name="Iarovenko S."/>
            <person name="Subramanian E."/>
            <person name="Araus A.J."/>
            <person name="Petzold A."/>
            <person name="Susuki M."/>
            <person name="Suzuki K.-i.T."/>
            <person name="Hayashi T."/>
            <person name="Toyoda A."/>
            <person name="Oliveira C."/>
            <person name="Osipova E."/>
            <person name="Leigh N.D."/>
            <person name="Simon A."/>
            <person name="Yun M.H."/>
        </authorList>
    </citation>
    <scope>NUCLEOTIDE SEQUENCE</scope>
    <source>
        <strain evidence="1">20211129_DDA</strain>
        <tissue evidence="1">Liver</tissue>
    </source>
</reference>
<accession>A0AAV7WKI6</accession>
<evidence type="ECO:0000313" key="1">
    <source>
        <dbReference type="EMBL" id="KAJ1214564.1"/>
    </source>
</evidence>
<protein>
    <submittedName>
        <fullName evidence="1">Uncharacterized protein</fullName>
    </submittedName>
</protein>
<sequence>MHGRGESRPGARACLFLESPTSGPVGGSLVLPAVPHHCGVLSHGISRVSLVMAGLAVPFSPTRTTTLLLLVRFSTHRLSPGEQGAHRHYGIALEGRGAMPADAGLPSSLLRHDDSAELVLWRGRHLSSRRSRREHADFSSVTGRILQALFLLWPAISRFRGCILLSAQGFCYCY</sequence>
<comment type="caution">
    <text evidence="1">The sequence shown here is derived from an EMBL/GenBank/DDBJ whole genome shotgun (WGS) entry which is preliminary data.</text>
</comment>
<gene>
    <name evidence="1" type="ORF">NDU88_002182</name>
</gene>
<name>A0AAV7WKI6_PLEWA</name>
<dbReference type="AlphaFoldDB" id="A0AAV7WKI6"/>